<name>A0A6P7F524_DIAVI</name>
<dbReference type="RefSeq" id="XP_028130794.1">
    <property type="nucleotide sequence ID" value="XM_028274993.1"/>
</dbReference>
<dbReference type="PANTHER" id="PTHR23354">
    <property type="entry name" value="NUCLEOLAR PROTEIN 7/ESTROGEN RECEPTOR COACTIVATOR-RELATED"/>
    <property type="match status" value="1"/>
</dbReference>
<dbReference type="EnsemblMetazoa" id="XM_050643492.1">
    <property type="protein sequence ID" value="XP_050499449.1"/>
    <property type="gene ID" value="LOC126879994"/>
</dbReference>
<evidence type="ECO:0000313" key="5">
    <source>
        <dbReference type="RefSeq" id="XP_028130794.1"/>
    </source>
</evidence>
<feature type="region of interest" description="Disordered" evidence="1">
    <location>
        <begin position="1"/>
        <end position="48"/>
    </location>
</feature>
<dbReference type="Proteomes" id="UP001652700">
    <property type="component" value="Unplaced"/>
</dbReference>
<keyword evidence="4" id="KW-1185">Reference proteome</keyword>
<reference evidence="3" key="2">
    <citation type="submission" date="2025-05" db="UniProtKB">
        <authorList>
            <consortium name="EnsemblMetazoa"/>
        </authorList>
    </citation>
    <scope>IDENTIFICATION</scope>
</reference>
<dbReference type="InterPro" id="IPR006571">
    <property type="entry name" value="TLDc_dom"/>
</dbReference>
<dbReference type="SMART" id="SM00584">
    <property type="entry name" value="TLDc"/>
    <property type="match status" value="1"/>
</dbReference>
<dbReference type="PANTHER" id="PTHR23354:SF108">
    <property type="entry name" value="RE10231P"/>
    <property type="match status" value="1"/>
</dbReference>
<organism evidence="5">
    <name type="scientific">Diabrotica virgifera virgifera</name>
    <name type="common">western corn rootworm</name>
    <dbReference type="NCBI Taxonomy" id="50390"/>
    <lineage>
        <taxon>Eukaryota</taxon>
        <taxon>Metazoa</taxon>
        <taxon>Ecdysozoa</taxon>
        <taxon>Arthropoda</taxon>
        <taxon>Hexapoda</taxon>
        <taxon>Insecta</taxon>
        <taxon>Pterygota</taxon>
        <taxon>Neoptera</taxon>
        <taxon>Endopterygota</taxon>
        <taxon>Coleoptera</taxon>
        <taxon>Polyphaga</taxon>
        <taxon>Cucujiformia</taxon>
        <taxon>Chrysomeloidea</taxon>
        <taxon>Chrysomelidae</taxon>
        <taxon>Galerucinae</taxon>
        <taxon>Diabroticina</taxon>
        <taxon>Diabroticites</taxon>
        <taxon>Diabrotica</taxon>
    </lineage>
</organism>
<evidence type="ECO:0000313" key="3">
    <source>
        <dbReference type="EnsemblMetazoa" id="XP_050499449.1"/>
    </source>
</evidence>
<gene>
    <name evidence="5" type="primary">LOC114326583</name>
</gene>
<feature type="domain" description="TLDc" evidence="2">
    <location>
        <begin position="308"/>
        <end position="462"/>
    </location>
</feature>
<sequence>MGNNHGHGSKSGTATPNSVASSNNGSRKSITRTSSGGDIQIQETPSPMQPVEKLAKILAEKSQKLEGVNGITKDVFTRFLFPRYQVLGGKLYDHFLRHSKSKNSYMSQSAFKQQCEVYLGIMDDDKVRETLVKMWAVSNQDTGGDIMTPDEMRCLLMCTYHISMDHYSEGPQMCLASNKTLKAVVDSCFHSKKQLSIQFVTHWIELNIPRLLFPLHRYAVHCLATSWRTLEDCEHSLASGDSREKPQMTGDHCEIPPYSGIELATPVLEEANPFPQAKPHPHLLTMSMSWLLAGALPPLYSRPQKAHSPSNSGVGLANMSFLAKLVCSIPSHWSILYDSDEMGLGSNRFLHHVMNYKGPTLILIRVQDGQKFCIASPNEWRESHHYWGGEECAVFQLLPKFQLLEKGPKMLYLNFSVRGYPHGLRVGSDPRAPIISIDGGFEKIEWQKIPYYLECIEVWGCGDQVSRERQLEVKKWEKKEAEKQRVVKLNASDWLDHPDRYLLQLAGRPEYHQNQNQS</sequence>
<reference evidence="5" key="1">
    <citation type="submission" date="2025-04" db="UniProtKB">
        <authorList>
            <consortium name="RefSeq"/>
        </authorList>
    </citation>
    <scope>IDENTIFICATION</scope>
    <source>
        <tissue evidence="5">Whole insect</tissue>
    </source>
</reference>
<dbReference type="PROSITE" id="PS51886">
    <property type="entry name" value="TLDC"/>
    <property type="match status" value="1"/>
</dbReference>
<accession>A0A6P7F524</accession>
<dbReference type="Pfam" id="PF07534">
    <property type="entry name" value="TLD"/>
    <property type="match status" value="1"/>
</dbReference>
<dbReference type="OrthoDB" id="289228at2759"/>
<evidence type="ECO:0000256" key="1">
    <source>
        <dbReference type="SAM" id="MobiDB-lite"/>
    </source>
</evidence>
<dbReference type="InParanoid" id="A0A6P7F524"/>
<evidence type="ECO:0000259" key="2">
    <source>
        <dbReference type="PROSITE" id="PS51886"/>
    </source>
</evidence>
<dbReference type="FunCoup" id="A0A6P7F524">
    <property type="interactions" value="4"/>
</dbReference>
<dbReference type="AlphaFoldDB" id="A0A6P7F524"/>
<proteinExistence type="predicted"/>
<evidence type="ECO:0000313" key="4">
    <source>
        <dbReference type="Proteomes" id="UP001652700"/>
    </source>
</evidence>
<feature type="compositionally biased region" description="Polar residues" evidence="1">
    <location>
        <begin position="10"/>
        <end position="46"/>
    </location>
</feature>
<protein>
    <submittedName>
        <fullName evidence="5">Uncharacterized protein LOC114326583 isoform X1</fullName>
    </submittedName>
</protein>